<sequence>MGGLEEGIHLMESLKAPVGKLKPKLNQAAQLRASVGKLIQVNEEHKLYKKDSRLNENFEEMEEEEEEIEEEEEEAEVELTVEDDTDEIEVQLNKIQGLQLKADQPKVINGDDDGYGLLTVL</sequence>
<accession>A0AAV0AEU4</accession>
<feature type="compositionally biased region" description="Acidic residues" evidence="1">
    <location>
        <begin position="57"/>
        <end position="80"/>
    </location>
</feature>
<proteinExistence type="predicted"/>
<organism evidence="2 3">
    <name type="scientific">Phakopsora pachyrhizi</name>
    <name type="common">Asian soybean rust disease fungus</name>
    <dbReference type="NCBI Taxonomy" id="170000"/>
    <lineage>
        <taxon>Eukaryota</taxon>
        <taxon>Fungi</taxon>
        <taxon>Dikarya</taxon>
        <taxon>Basidiomycota</taxon>
        <taxon>Pucciniomycotina</taxon>
        <taxon>Pucciniomycetes</taxon>
        <taxon>Pucciniales</taxon>
        <taxon>Phakopsoraceae</taxon>
        <taxon>Phakopsora</taxon>
    </lineage>
</organism>
<evidence type="ECO:0000313" key="3">
    <source>
        <dbReference type="Proteomes" id="UP001153365"/>
    </source>
</evidence>
<keyword evidence="3" id="KW-1185">Reference proteome</keyword>
<evidence type="ECO:0000256" key="1">
    <source>
        <dbReference type="SAM" id="MobiDB-lite"/>
    </source>
</evidence>
<reference evidence="2" key="1">
    <citation type="submission" date="2022-06" db="EMBL/GenBank/DDBJ databases">
        <authorList>
            <consortium name="SYNGENTA / RWTH Aachen University"/>
        </authorList>
    </citation>
    <scope>NUCLEOTIDE SEQUENCE</scope>
</reference>
<comment type="caution">
    <text evidence="2">The sequence shown here is derived from an EMBL/GenBank/DDBJ whole genome shotgun (WGS) entry which is preliminary data.</text>
</comment>
<evidence type="ECO:0000313" key="2">
    <source>
        <dbReference type="EMBL" id="CAH7665881.1"/>
    </source>
</evidence>
<name>A0AAV0AEU4_PHAPC</name>
<dbReference type="EMBL" id="CALTRL010000014">
    <property type="protein sequence ID" value="CAH7665881.1"/>
    <property type="molecule type" value="Genomic_DNA"/>
</dbReference>
<protein>
    <submittedName>
        <fullName evidence="2">Uncharacterized protein</fullName>
    </submittedName>
</protein>
<feature type="region of interest" description="Disordered" evidence="1">
    <location>
        <begin position="55"/>
        <end position="80"/>
    </location>
</feature>
<dbReference type="Proteomes" id="UP001153365">
    <property type="component" value="Unassembled WGS sequence"/>
</dbReference>
<dbReference type="AlphaFoldDB" id="A0AAV0AEU4"/>
<gene>
    <name evidence="2" type="ORF">PPACK8108_LOCUS176</name>
</gene>